<feature type="transmembrane region" description="Helical" evidence="3">
    <location>
        <begin position="140"/>
        <end position="165"/>
    </location>
</feature>
<keyword evidence="3" id="KW-0472">Membrane</keyword>
<accession>A0ABV2CZ03</accession>
<dbReference type="NCBIfam" id="TIGR00254">
    <property type="entry name" value="GGDEF"/>
    <property type="match status" value="1"/>
</dbReference>
<proteinExistence type="predicted"/>
<dbReference type="EMBL" id="JBEWLY010000008">
    <property type="protein sequence ID" value="MET1754833.1"/>
    <property type="molecule type" value="Genomic_DNA"/>
</dbReference>
<dbReference type="Proteomes" id="UP001548713">
    <property type="component" value="Unassembled WGS sequence"/>
</dbReference>
<keyword evidence="5" id="KW-0548">Nucleotidyltransferase</keyword>
<feature type="transmembrane region" description="Helical" evidence="3">
    <location>
        <begin position="106"/>
        <end position="128"/>
    </location>
</feature>
<evidence type="ECO:0000256" key="3">
    <source>
        <dbReference type="SAM" id="Phobius"/>
    </source>
</evidence>
<feature type="domain" description="GGDEF" evidence="4">
    <location>
        <begin position="366"/>
        <end position="499"/>
    </location>
</feature>
<dbReference type="CDD" id="cd01949">
    <property type="entry name" value="GGDEF"/>
    <property type="match status" value="1"/>
</dbReference>
<evidence type="ECO:0000313" key="6">
    <source>
        <dbReference type="Proteomes" id="UP001548713"/>
    </source>
</evidence>
<keyword evidence="3" id="KW-1133">Transmembrane helix</keyword>
<protein>
    <recommendedName>
        <fullName evidence="1">diguanylate cyclase</fullName>
        <ecNumber evidence="1">2.7.7.65</ecNumber>
    </recommendedName>
</protein>
<dbReference type="RefSeq" id="WP_353983292.1">
    <property type="nucleotide sequence ID" value="NZ_JBEWLY010000008.1"/>
</dbReference>
<feature type="transmembrane region" description="Helical" evidence="3">
    <location>
        <begin position="225"/>
        <end position="242"/>
    </location>
</feature>
<dbReference type="SUPFAM" id="SSF55073">
    <property type="entry name" value="Nucleotide cyclase"/>
    <property type="match status" value="1"/>
</dbReference>
<reference evidence="5 6" key="1">
    <citation type="submission" date="2024-07" db="EMBL/GenBank/DDBJ databases">
        <title>Novosphingobium kalidii RD2P27.</title>
        <authorList>
            <person name="Sun J.-Q."/>
        </authorList>
    </citation>
    <scope>NUCLEOTIDE SEQUENCE [LARGE SCALE GENOMIC DNA]</scope>
    <source>
        <strain evidence="5 6">RD2P27</strain>
    </source>
</reference>
<dbReference type="GO" id="GO:0052621">
    <property type="term" value="F:diguanylate cyclase activity"/>
    <property type="evidence" value="ECO:0007669"/>
    <property type="project" value="UniProtKB-EC"/>
</dbReference>
<feature type="transmembrane region" description="Helical" evidence="3">
    <location>
        <begin position="254"/>
        <end position="282"/>
    </location>
</feature>
<dbReference type="Gene3D" id="3.30.70.270">
    <property type="match status" value="1"/>
</dbReference>
<evidence type="ECO:0000313" key="5">
    <source>
        <dbReference type="EMBL" id="MET1754833.1"/>
    </source>
</evidence>
<dbReference type="EC" id="2.7.7.65" evidence="1"/>
<evidence type="ECO:0000256" key="2">
    <source>
        <dbReference type="ARBA" id="ARBA00034247"/>
    </source>
</evidence>
<dbReference type="PANTHER" id="PTHR45138:SF9">
    <property type="entry name" value="DIGUANYLATE CYCLASE DGCM-RELATED"/>
    <property type="match status" value="1"/>
</dbReference>
<keyword evidence="6" id="KW-1185">Reference proteome</keyword>
<dbReference type="PROSITE" id="PS50887">
    <property type="entry name" value="GGDEF"/>
    <property type="match status" value="1"/>
</dbReference>
<dbReference type="InterPro" id="IPR043128">
    <property type="entry name" value="Rev_trsase/Diguanyl_cyclase"/>
</dbReference>
<sequence>MGPTMFSSAEPSASPSQPAVVSATFLRGARLGSAARTFLLVAAIVWVASLLGLTSRHAASVSVWPANAVLVGVMLRARHLMRPAGWIGAAAGFIVADLLFGRTPSLAAFFASANLAGTLAATLLLMRLDERDLQLRRTHSVLRILACLLPACLAAGGAGAVLVVVEFEGSALQALMTWPASELVNYLTFLPAMLTLPRDWFIRTAASRLRDTRNTNERHTNSRDTIVPAVLLAVSCVAAVLFDGPGSIMFPMPALLLCALTYTTATTAMLTMVLGTGCLTVLGLELVDIGQDMSVPAMTVSVRVAVAFLVLVPLTISSAMAVRDDLLNRLRQAADHDGLTGLLNRRAFERQMALRLKGMQPPSSGYGFAVLLLDIDHFKAINDCHGHPAGDEVLRDFAAAARSCCRSEDLIGRVGGEEFGLLLRVSNESDAQAAADRIRQVFAEQTTTWQGEPIRATVSIGAQFIDRAPGDVLELVSKLDQALYRAKRSGRDRVEWVAAAA</sequence>
<comment type="caution">
    <text evidence="5">The sequence shown here is derived from an EMBL/GenBank/DDBJ whole genome shotgun (WGS) entry which is preliminary data.</text>
</comment>
<dbReference type="InterPro" id="IPR029787">
    <property type="entry name" value="Nucleotide_cyclase"/>
</dbReference>
<gene>
    <name evidence="5" type="ORF">ABVV53_05075</name>
</gene>
<feature type="transmembrane region" description="Helical" evidence="3">
    <location>
        <begin position="84"/>
        <end position="100"/>
    </location>
</feature>
<feature type="transmembrane region" description="Helical" evidence="3">
    <location>
        <begin position="34"/>
        <end position="53"/>
    </location>
</feature>
<keyword evidence="3" id="KW-0812">Transmembrane</keyword>
<dbReference type="InterPro" id="IPR050469">
    <property type="entry name" value="Diguanylate_Cyclase"/>
</dbReference>
<comment type="catalytic activity">
    <reaction evidence="2">
        <text>2 GTP = 3',3'-c-di-GMP + 2 diphosphate</text>
        <dbReference type="Rhea" id="RHEA:24898"/>
        <dbReference type="ChEBI" id="CHEBI:33019"/>
        <dbReference type="ChEBI" id="CHEBI:37565"/>
        <dbReference type="ChEBI" id="CHEBI:58805"/>
        <dbReference type="EC" id="2.7.7.65"/>
    </reaction>
</comment>
<dbReference type="InterPro" id="IPR000160">
    <property type="entry name" value="GGDEF_dom"/>
</dbReference>
<evidence type="ECO:0000259" key="4">
    <source>
        <dbReference type="PROSITE" id="PS50887"/>
    </source>
</evidence>
<organism evidence="5 6">
    <name type="scientific">Novosphingobium kalidii</name>
    <dbReference type="NCBI Taxonomy" id="3230299"/>
    <lineage>
        <taxon>Bacteria</taxon>
        <taxon>Pseudomonadati</taxon>
        <taxon>Pseudomonadota</taxon>
        <taxon>Alphaproteobacteria</taxon>
        <taxon>Sphingomonadales</taxon>
        <taxon>Sphingomonadaceae</taxon>
        <taxon>Novosphingobium</taxon>
    </lineage>
</organism>
<dbReference type="Pfam" id="PF00990">
    <property type="entry name" value="GGDEF"/>
    <property type="match status" value="1"/>
</dbReference>
<dbReference type="PANTHER" id="PTHR45138">
    <property type="entry name" value="REGULATORY COMPONENTS OF SENSORY TRANSDUCTION SYSTEM"/>
    <property type="match status" value="1"/>
</dbReference>
<name>A0ABV2CZ03_9SPHN</name>
<dbReference type="SMART" id="SM00267">
    <property type="entry name" value="GGDEF"/>
    <property type="match status" value="1"/>
</dbReference>
<keyword evidence="5" id="KW-0808">Transferase</keyword>
<evidence type="ECO:0000256" key="1">
    <source>
        <dbReference type="ARBA" id="ARBA00012528"/>
    </source>
</evidence>
<feature type="transmembrane region" description="Helical" evidence="3">
    <location>
        <begin position="302"/>
        <end position="322"/>
    </location>
</feature>